<evidence type="ECO:0000259" key="3">
    <source>
        <dbReference type="PROSITE" id="PS51186"/>
    </source>
</evidence>
<keyword evidence="1 4" id="KW-0808">Transferase</keyword>
<dbReference type="SUPFAM" id="SSF55729">
    <property type="entry name" value="Acyl-CoA N-acyltransferases (Nat)"/>
    <property type="match status" value="1"/>
</dbReference>
<dbReference type="Gene3D" id="3.40.630.30">
    <property type="match status" value="1"/>
</dbReference>
<keyword evidence="2 4" id="KW-0012">Acyltransferase</keyword>
<dbReference type="InterPro" id="IPR016181">
    <property type="entry name" value="Acyl_CoA_acyltransferase"/>
</dbReference>
<dbReference type="PROSITE" id="PS51186">
    <property type="entry name" value="GNAT"/>
    <property type="match status" value="1"/>
</dbReference>
<sequence>MLTVRPATFADTKVILEIYTPYVLNTAITFENDVPQETTFQKRITDTLKNYPYLVAENNGRVVGFTYASSYSKRSAYKWTAEVSIYVATNTRGLGIGHKLYSELEKILKKQNVVNLTACITSDNSNSVSFHEKLGYQISGTLKHFGYKLGKWHDITWMQKRISDLKEPVEFVPYSKLK</sequence>
<dbReference type="RefSeq" id="WP_125593703.1">
    <property type="nucleotide sequence ID" value="NZ_JBHSSN010000013.1"/>
</dbReference>
<evidence type="ECO:0000313" key="5">
    <source>
        <dbReference type="Proteomes" id="UP001596186"/>
    </source>
</evidence>
<dbReference type="PANTHER" id="PTHR43072:SF23">
    <property type="entry name" value="UPF0039 PROTEIN C11D3.02C"/>
    <property type="match status" value="1"/>
</dbReference>
<dbReference type="InterPro" id="IPR000182">
    <property type="entry name" value="GNAT_dom"/>
</dbReference>
<proteinExistence type="predicted"/>
<evidence type="ECO:0000256" key="1">
    <source>
        <dbReference type="ARBA" id="ARBA00022679"/>
    </source>
</evidence>
<name>A0ABW1UWN8_9LACO</name>
<dbReference type="EMBL" id="JBHSSN010000013">
    <property type="protein sequence ID" value="MFC6323145.1"/>
    <property type="molecule type" value="Genomic_DNA"/>
</dbReference>
<organism evidence="4 5">
    <name type="scientific">Companilactobacillus baiquanensis</name>
    <dbReference type="NCBI Taxonomy" id="2486005"/>
    <lineage>
        <taxon>Bacteria</taxon>
        <taxon>Bacillati</taxon>
        <taxon>Bacillota</taxon>
        <taxon>Bacilli</taxon>
        <taxon>Lactobacillales</taxon>
        <taxon>Lactobacillaceae</taxon>
        <taxon>Companilactobacillus</taxon>
    </lineage>
</organism>
<gene>
    <name evidence="4" type="ORF">ACFP1F_05300</name>
</gene>
<feature type="domain" description="N-acetyltransferase" evidence="3">
    <location>
        <begin position="2"/>
        <end position="163"/>
    </location>
</feature>
<protein>
    <submittedName>
        <fullName evidence="4">GNAT family N-acetyltransferase</fullName>
        <ecNumber evidence="4">2.3.-.-</ecNumber>
    </submittedName>
</protein>
<evidence type="ECO:0000313" key="4">
    <source>
        <dbReference type="EMBL" id="MFC6323145.1"/>
    </source>
</evidence>
<dbReference type="CDD" id="cd04301">
    <property type="entry name" value="NAT_SF"/>
    <property type="match status" value="1"/>
</dbReference>
<dbReference type="EC" id="2.3.-.-" evidence="4"/>
<dbReference type="Proteomes" id="UP001596186">
    <property type="component" value="Unassembled WGS sequence"/>
</dbReference>
<dbReference type="PANTHER" id="PTHR43072">
    <property type="entry name" value="N-ACETYLTRANSFERASE"/>
    <property type="match status" value="1"/>
</dbReference>
<keyword evidence="5" id="KW-1185">Reference proteome</keyword>
<dbReference type="GO" id="GO:0016746">
    <property type="term" value="F:acyltransferase activity"/>
    <property type="evidence" value="ECO:0007669"/>
    <property type="project" value="UniProtKB-KW"/>
</dbReference>
<dbReference type="Pfam" id="PF13420">
    <property type="entry name" value="Acetyltransf_4"/>
    <property type="match status" value="1"/>
</dbReference>
<accession>A0ABW1UWN8</accession>
<reference evidence="5" key="1">
    <citation type="journal article" date="2019" name="Int. J. Syst. Evol. Microbiol.">
        <title>The Global Catalogue of Microorganisms (GCM) 10K type strain sequencing project: providing services to taxonomists for standard genome sequencing and annotation.</title>
        <authorList>
            <consortium name="The Broad Institute Genomics Platform"/>
            <consortium name="The Broad Institute Genome Sequencing Center for Infectious Disease"/>
            <person name="Wu L."/>
            <person name="Ma J."/>
        </authorList>
    </citation>
    <scope>NUCLEOTIDE SEQUENCE [LARGE SCALE GENOMIC DNA]</scope>
    <source>
        <strain evidence="5">CCM 8895</strain>
    </source>
</reference>
<comment type="caution">
    <text evidence="4">The sequence shown here is derived from an EMBL/GenBank/DDBJ whole genome shotgun (WGS) entry which is preliminary data.</text>
</comment>
<evidence type="ECO:0000256" key="2">
    <source>
        <dbReference type="ARBA" id="ARBA00023315"/>
    </source>
</evidence>